<reference evidence="2" key="1">
    <citation type="submission" date="2013-07" db="EMBL/GenBank/DDBJ databases">
        <authorList>
            <consortium name="The Broad Institute Genome Sequencing Platform"/>
            <person name="Cuomo C."/>
            <person name="Litvintseva A."/>
            <person name="Chen Y."/>
            <person name="Heitman J."/>
            <person name="Sun S."/>
            <person name="Springer D."/>
            <person name="Dromer F."/>
            <person name="Young S.K."/>
            <person name="Zeng Q."/>
            <person name="Gargeya S."/>
            <person name="Fitzgerald M."/>
            <person name="Abouelleil A."/>
            <person name="Alvarado L."/>
            <person name="Berlin A.M."/>
            <person name="Chapman S.B."/>
            <person name="Dewar J."/>
            <person name="Goldberg J."/>
            <person name="Griggs A."/>
            <person name="Gujja S."/>
            <person name="Hansen M."/>
            <person name="Howarth C."/>
            <person name="Imamovic A."/>
            <person name="Larimer J."/>
            <person name="McCowan C."/>
            <person name="Murphy C."/>
            <person name="Pearson M."/>
            <person name="Priest M."/>
            <person name="Roberts A."/>
            <person name="Saif S."/>
            <person name="Shea T."/>
            <person name="Sykes S."/>
            <person name="Wortman J."/>
            <person name="Nusbaum C."/>
            <person name="Birren B."/>
        </authorList>
    </citation>
    <scope>NUCLEOTIDE SEQUENCE</scope>
    <source>
        <strain evidence="2">CBS 10117</strain>
    </source>
</reference>
<feature type="region of interest" description="Disordered" evidence="1">
    <location>
        <begin position="163"/>
        <end position="359"/>
    </location>
</feature>
<proteinExistence type="predicted"/>
<organism evidence="2 3">
    <name type="scientific">Kwoniella dejecticola CBS 10117</name>
    <dbReference type="NCBI Taxonomy" id="1296121"/>
    <lineage>
        <taxon>Eukaryota</taxon>
        <taxon>Fungi</taxon>
        <taxon>Dikarya</taxon>
        <taxon>Basidiomycota</taxon>
        <taxon>Agaricomycotina</taxon>
        <taxon>Tremellomycetes</taxon>
        <taxon>Tremellales</taxon>
        <taxon>Cryptococcaceae</taxon>
        <taxon>Kwoniella</taxon>
    </lineage>
</organism>
<feature type="compositionally biased region" description="Polar residues" evidence="1">
    <location>
        <begin position="27"/>
        <end position="41"/>
    </location>
</feature>
<evidence type="ECO:0000313" key="2">
    <source>
        <dbReference type="EMBL" id="WWC64366.1"/>
    </source>
</evidence>
<name>A0AAJ8MI74_9TREE</name>
<dbReference type="RefSeq" id="XP_018260662.2">
    <property type="nucleotide sequence ID" value="XM_018409659.2"/>
</dbReference>
<gene>
    <name evidence="2" type="ORF">I303_106976</name>
</gene>
<feature type="compositionally biased region" description="Basic and acidic residues" evidence="1">
    <location>
        <begin position="186"/>
        <end position="195"/>
    </location>
</feature>
<feature type="compositionally biased region" description="Polar residues" evidence="1">
    <location>
        <begin position="66"/>
        <end position="79"/>
    </location>
</feature>
<feature type="region of interest" description="Disordered" evidence="1">
    <location>
        <begin position="26"/>
        <end position="151"/>
    </location>
</feature>
<dbReference type="KEGG" id="kdj:28970076"/>
<feature type="compositionally biased region" description="Basic and acidic residues" evidence="1">
    <location>
        <begin position="99"/>
        <end position="109"/>
    </location>
</feature>
<dbReference type="Proteomes" id="UP000078595">
    <property type="component" value="Chromosome 9"/>
</dbReference>
<feature type="compositionally biased region" description="Polar residues" evidence="1">
    <location>
        <begin position="306"/>
        <end position="318"/>
    </location>
</feature>
<evidence type="ECO:0000256" key="1">
    <source>
        <dbReference type="SAM" id="MobiDB-lite"/>
    </source>
</evidence>
<feature type="region of interest" description="Disordered" evidence="1">
    <location>
        <begin position="1"/>
        <end position="20"/>
    </location>
</feature>
<feature type="compositionally biased region" description="Basic and acidic residues" evidence="1">
    <location>
        <begin position="42"/>
        <end position="54"/>
    </location>
</feature>
<protein>
    <submittedName>
        <fullName evidence="2">Uncharacterized protein</fullName>
    </submittedName>
</protein>
<dbReference type="GeneID" id="28970076"/>
<sequence>MYRLTPYTRALKAPSLPSAYTRPFSLSARSLNKGPPTTQGHSTDKAHQTGHTDGDVQSASVRAGQNAKSDATSSPTAQGDAQPFDAARQGSTGGTAKPSEAKAEVKDEGQAGSFKDQVGGQDESAPGVDFGKKENAAGGSYTDGIKEGIKGGFDNLKKLRSEGKNFHTSARQYYPGKGTSPSADVDGSRQPKEPNLEGEQNQHLKHQAPGTADAGKGNAAETPHLPSRKGDVTTGGSGAPTAPQSGKKAFSTWTKTMMAAQPPKGYAKALPTEGNQAGYNAPSEALPSKLDSPYSSEAIQEPEAGQQPSSKVQFSSTAVDPPNEALRTAAKEGTLADRNGQPTTEMGEMGNQEAWKHRK</sequence>
<evidence type="ECO:0000313" key="3">
    <source>
        <dbReference type="Proteomes" id="UP000078595"/>
    </source>
</evidence>
<dbReference type="EMBL" id="CP144538">
    <property type="protein sequence ID" value="WWC64366.1"/>
    <property type="molecule type" value="Genomic_DNA"/>
</dbReference>
<keyword evidence="3" id="KW-1185">Reference proteome</keyword>
<reference evidence="2" key="2">
    <citation type="submission" date="2024-02" db="EMBL/GenBank/DDBJ databases">
        <title>Comparative genomics of Cryptococcus and Kwoniella reveals pathogenesis evolution and contrasting modes of karyotype evolution via chromosome fusion or intercentromeric recombination.</title>
        <authorList>
            <person name="Coelho M.A."/>
            <person name="David-Palma M."/>
            <person name="Shea T."/>
            <person name="Bowers K."/>
            <person name="McGinley-Smith S."/>
            <person name="Mohammad A.W."/>
            <person name="Gnirke A."/>
            <person name="Yurkov A.M."/>
            <person name="Nowrousian M."/>
            <person name="Sun S."/>
            <person name="Cuomo C.A."/>
            <person name="Heitman J."/>
        </authorList>
    </citation>
    <scope>NUCLEOTIDE SEQUENCE</scope>
    <source>
        <strain evidence="2">CBS 10117</strain>
    </source>
</reference>
<dbReference type="AlphaFoldDB" id="A0AAJ8MI74"/>
<accession>A0AAJ8MI74</accession>